<organism evidence="2 3">
    <name type="scientific">Nelumbo nucifera</name>
    <name type="common">Sacred lotus</name>
    <dbReference type="NCBI Taxonomy" id="4432"/>
    <lineage>
        <taxon>Eukaryota</taxon>
        <taxon>Viridiplantae</taxon>
        <taxon>Streptophyta</taxon>
        <taxon>Embryophyta</taxon>
        <taxon>Tracheophyta</taxon>
        <taxon>Spermatophyta</taxon>
        <taxon>Magnoliopsida</taxon>
        <taxon>Proteales</taxon>
        <taxon>Nelumbonaceae</taxon>
        <taxon>Nelumbo</taxon>
    </lineage>
</organism>
<gene>
    <name evidence="2" type="ORF">HUJ06_007000</name>
</gene>
<dbReference type="InterPro" id="IPR026960">
    <property type="entry name" value="RVT-Znf"/>
</dbReference>
<protein>
    <recommendedName>
        <fullName evidence="1">Reverse transcriptase zinc-binding domain-containing protein</fullName>
    </recommendedName>
</protein>
<evidence type="ECO:0000313" key="3">
    <source>
        <dbReference type="Proteomes" id="UP000607653"/>
    </source>
</evidence>
<sequence length="73" mass="8066">MFLGGGYEAEISIEGRILTIKNLHRKGMNIVVNHWCLCGSAEESTQHLFIHCEFSYCLVPLAEAVWAATGDPS</sequence>
<name>A0A822YYK0_NELNU</name>
<comment type="caution">
    <text evidence="2">The sequence shown here is derived from an EMBL/GenBank/DDBJ whole genome shotgun (WGS) entry which is preliminary data.</text>
</comment>
<dbReference type="Pfam" id="PF13966">
    <property type="entry name" value="zf-RVT"/>
    <property type="match status" value="1"/>
</dbReference>
<evidence type="ECO:0000259" key="1">
    <source>
        <dbReference type="Pfam" id="PF13966"/>
    </source>
</evidence>
<reference evidence="2 3" key="1">
    <citation type="journal article" date="2020" name="Mol. Biol. Evol.">
        <title>Distinct Expression and Methylation Patterns for Genes with Different Fates following a Single Whole-Genome Duplication in Flowering Plants.</title>
        <authorList>
            <person name="Shi T."/>
            <person name="Rahmani R.S."/>
            <person name="Gugger P.F."/>
            <person name="Wang M."/>
            <person name="Li H."/>
            <person name="Zhang Y."/>
            <person name="Li Z."/>
            <person name="Wang Q."/>
            <person name="Van de Peer Y."/>
            <person name="Marchal K."/>
            <person name="Chen J."/>
        </authorList>
    </citation>
    <scope>NUCLEOTIDE SEQUENCE [LARGE SCALE GENOMIC DNA]</scope>
    <source>
        <tissue evidence="2">Leaf</tissue>
    </source>
</reference>
<evidence type="ECO:0000313" key="2">
    <source>
        <dbReference type="EMBL" id="DAD36359.1"/>
    </source>
</evidence>
<dbReference type="AlphaFoldDB" id="A0A822YYK0"/>
<dbReference type="EMBL" id="DUZY01000004">
    <property type="protein sequence ID" value="DAD36359.1"/>
    <property type="molecule type" value="Genomic_DNA"/>
</dbReference>
<accession>A0A822YYK0</accession>
<keyword evidence="3" id="KW-1185">Reference proteome</keyword>
<dbReference type="Proteomes" id="UP000607653">
    <property type="component" value="Unassembled WGS sequence"/>
</dbReference>
<feature type="domain" description="Reverse transcriptase zinc-binding" evidence="1">
    <location>
        <begin position="13"/>
        <end position="56"/>
    </location>
</feature>
<proteinExistence type="predicted"/>